<dbReference type="STRING" id="1199245.A359_03460"/>
<gene>
    <name evidence="6" type="ORF">A359_03460</name>
</gene>
<keyword evidence="7" id="KW-1185">Reference proteome</keyword>
<dbReference type="InterPro" id="IPR013785">
    <property type="entry name" value="Aldolase_TIM"/>
</dbReference>
<dbReference type="GO" id="GO:0003920">
    <property type="term" value="F:GMP reductase activity"/>
    <property type="evidence" value="ECO:0007669"/>
    <property type="project" value="UniProtKB-EC"/>
</dbReference>
<evidence type="ECO:0000259" key="5">
    <source>
        <dbReference type="Pfam" id="PF00478"/>
    </source>
</evidence>
<organism evidence="6 7">
    <name type="scientific">secondary endosymbiont of Ctenarytaina eucalypti</name>
    <dbReference type="NCBI Taxonomy" id="1199245"/>
    <lineage>
        <taxon>Bacteria</taxon>
        <taxon>Pseudomonadati</taxon>
        <taxon>Pseudomonadota</taxon>
        <taxon>Gammaproteobacteria</taxon>
        <taxon>Enterobacterales</taxon>
        <taxon>Enterobacteriaceae</taxon>
        <taxon>aphid secondary symbionts</taxon>
    </lineage>
</organism>
<dbReference type="EMBL" id="CP003546">
    <property type="protein sequence ID" value="AFP84741.1"/>
    <property type="molecule type" value="Genomic_DNA"/>
</dbReference>
<dbReference type="Pfam" id="PF00478">
    <property type="entry name" value="IMPDH"/>
    <property type="match status" value="1"/>
</dbReference>
<reference evidence="6 7" key="1">
    <citation type="journal article" date="2012" name="Mol. Biol. Evol.">
        <title>Genome reduction and co-evolution between the primary and secondary bacterial symbionts of psyllids.</title>
        <authorList>
            <person name="Sloan D.B."/>
            <person name="Moran N.A."/>
        </authorList>
    </citation>
    <scope>NUCLEOTIDE SEQUENCE [LARGE SCALE GENOMIC DNA]</scope>
    <source>
        <strain evidence="6">Ceuc_S</strain>
    </source>
</reference>
<dbReference type="HOGENOM" id="CLU_2156608_0_0_6"/>
<dbReference type="Gene3D" id="3.20.20.70">
    <property type="entry name" value="Aldolase class I"/>
    <property type="match status" value="1"/>
</dbReference>
<dbReference type="Proteomes" id="UP000003936">
    <property type="component" value="Chromosome"/>
</dbReference>
<keyword evidence="4" id="KW-0560">Oxidoreductase</keyword>
<accession>J3VRY6</accession>
<dbReference type="OrthoDB" id="9805398at2"/>
<dbReference type="KEGG" id="sect:A359_03460"/>
<dbReference type="GO" id="GO:0005829">
    <property type="term" value="C:cytosol"/>
    <property type="evidence" value="ECO:0007669"/>
    <property type="project" value="TreeGrafter"/>
</dbReference>
<feature type="domain" description="IMP dehydrogenase/GMP reductase" evidence="5">
    <location>
        <begin position="6"/>
        <end position="50"/>
    </location>
</feature>
<dbReference type="InterPro" id="IPR001093">
    <property type="entry name" value="IMP_DH_GMPRt"/>
</dbReference>
<proteinExistence type="predicted"/>
<evidence type="ECO:0000256" key="1">
    <source>
        <dbReference type="ARBA" id="ARBA00012678"/>
    </source>
</evidence>
<dbReference type="PANTHER" id="PTHR43170">
    <property type="entry name" value="GMP REDUCTASE"/>
    <property type="match status" value="1"/>
</dbReference>
<dbReference type="AlphaFoldDB" id="J3VRY6"/>
<keyword evidence="3" id="KW-0521">NADP</keyword>
<evidence type="ECO:0000313" key="6">
    <source>
        <dbReference type="EMBL" id="AFP84741.1"/>
    </source>
</evidence>
<evidence type="ECO:0000313" key="7">
    <source>
        <dbReference type="Proteomes" id="UP000003936"/>
    </source>
</evidence>
<sequence length="111" mass="11994">MLGARILSLGNNIVKVGIPPSSVCAMRVKTGVDCPQVSAFMEYADKARGPGGYIVIRRFNESILGSGGGDRLAHEGGGARRLPLNWLVVYARWTIFSAVFVLPIPILRRPT</sequence>
<evidence type="ECO:0000256" key="3">
    <source>
        <dbReference type="ARBA" id="ARBA00022857"/>
    </source>
</evidence>
<evidence type="ECO:0000256" key="2">
    <source>
        <dbReference type="ARBA" id="ARBA00015800"/>
    </source>
</evidence>
<name>J3VRY6_9ENTR</name>
<dbReference type="SUPFAM" id="SSF51412">
    <property type="entry name" value="Inosine monophosphate dehydrogenase (IMPDH)"/>
    <property type="match status" value="1"/>
</dbReference>
<dbReference type="PANTHER" id="PTHR43170:SF5">
    <property type="entry name" value="GMP REDUCTASE"/>
    <property type="match status" value="1"/>
</dbReference>
<protein>
    <recommendedName>
        <fullName evidence="2">GMP reductase</fullName>
        <ecNumber evidence="1">1.7.1.7</ecNumber>
    </recommendedName>
</protein>
<dbReference type="EC" id="1.7.1.7" evidence="1"/>
<dbReference type="InterPro" id="IPR050139">
    <property type="entry name" value="GMP_reductase"/>
</dbReference>
<evidence type="ECO:0000256" key="4">
    <source>
        <dbReference type="ARBA" id="ARBA00023002"/>
    </source>
</evidence>